<feature type="non-terminal residue" evidence="1">
    <location>
        <position position="1"/>
    </location>
</feature>
<organism evidence="1">
    <name type="scientific">marine sediment metagenome</name>
    <dbReference type="NCBI Taxonomy" id="412755"/>
    <lineage>
        <taxon>unclassified sequences</taxon>
        <taxon>metagenomes</taxon>
        <taxon>ecological metagenomes</taxon>
    </lineage>
</organism>
<evidence type="ECO:0000313" key="1">
    <source>
        <dbReference type="EMBL" id="GAG42880.1"/>
    </source>
</evidence>
<proteinExistence type="predicted"/>
<name>X0XIB2_9ZZZZ</name>
<dbReference type="AlphaFoldDB" id="X0XIB2"/>
<protein>
    <submittedName>
        <fullName evidence="1">Uncharacterized protein</fullName>
    </submittedName>
</protein>
<dbReference type="EMBL" id="BARS01056427">
    <property type="protein sequence ID" value="GAG42880.1"/>
    <property type="molecule type" value="Genomic_DNA"/>
</dbReference>
<accession>X0XIB2</accession>
<comment type="caution">
    <text evidence="1">The sequence shown here is derived from an EMBL/GenBank/DDBJ whole genome shotgun (WGS) entry which is preliminary data.</text>
</comment>
<gene>
    <name evidence="1" type="ORF">S01H1_83104</name>
</gene>
<sequence>EKKLVVTGRSNGASGAAFADYIMKTVQDPNLKRRWQDYRK</sequence>
<reference evidence="1" key="1">
    <citation type="journal article" date="2014" name="Front. Microbiol.">
        <title>High frequency of phylogenetically diverse reductive dehalogenase-homologous genes in deep subseafloor sedimentary metagenomes.</title>
        <authorList>
            <person name="Kawai M."/>
            <person name="Futagami T."/>
            <person name="Toyoda A."/>
            <person name="Takaki Y."/>
            <person name="Nishi S."/>
            <person name="Hori S."/>
            <person name="Arai W."/>
            <person name="Tsubouchi T."/>
            <person name="Morono Y."/>
            <person name="Uchiyama I."/>
            <person name="Ito T."/>
            <person name="Fujiyama A."/>
            <person name="Inagaki F."/>
            <person name="Takami H."/>
        </authorList>
    </citation>
    <scope>NUCLEOTIDE SEQUENCE</scope>
    <source>
        <strain evidence="1">Expedition CK06-06</strain>
    </source>
</reference>